<feature type="domain" description="Outer membrane protein beta-barrel" evidence="5">
    <location>
        <begin position="447"/>
        <end position="770"/>
    </location>
</feature>
<gene>
    <name evidence="6" type="ORF">FSB76_19335</name>
</gene>
<dbReference type="KEGG" id="mgk:FSB76_19335"/>
<dbReference type="OrthoDB" id="1086219at2"/>
<evidence type="ECO:0000256" key="4">
    <source>
        <dbReference type="SAM" id="SignalP"/>
    </source>
</evidence>
<proteinExistence type="predicted"/>
<dbReference type="AlphaFoldDB" id="A0A5B8W4S8"/>
<keyword evidence="4" id="KW-0732">Signal</keyword>
<dbReference type="Pfam" id="PF14905">
    <property type="entry name" value="OMP_b-brl_3"/>
    <property type="match status" value="1"/>
</dbReference>
<dbReference type="SUPFAM" id="SSF56935">
    <property type="entry name" value="Porins"/>
    <property type="match status" value="1"/>
</dbReference>
<keyword evidence="7" id="KW-1185">Reference proteome</keyword>
<organism evidence="6 7">
    <name type="scientific">Mucilaginibacter ginsenosidivorax</name>
    <dbReference type="NCBI Taxonomy" id="862126"/>
    <lineage>
        <taxon>Bacteria</taxon>
        <taxon>Pseudomonadati</taxon>
        <taxon>Bacteroidota</taxon>
        <taxon>Sphingobacteriia</taxon>
        <taxon>Sphingobacteriales</taxon>
        <taxon>Sphingobacteriaceae</taxon>
        <taxon>Mucilaginibacter</taxon>
    </lineage>
</organism>
<dbReference type="Gene3D" id="2.40.170.20">
    <property type="entry name" value="TonB-dependent receptor, beta-barrel domain"/>
    <property type="match status" value="1"/>
</dbReference>
<accession>A0A5B8W4S8</accession>
<dbReference type="InterPro" id="IPR036942">
    <property type="entry name" value="Beta-barrel_TonB_sf"/>
</dbReference>
<dbReference type="RefSeq" id="WP_147056181.1">
    <property type="nucleotide sequence ID" value="NZ_CP042437.1"/>
</dbReference>
<feature type="signal peptide" evidence="4">
    <location>
        <begin position="1"/>
        <end position="20"/>
    </location>
</feature>
<keyword evidence="3" id="KW-0998">Cell outer membrane</keyword>
<evidence type="ECO:0000313" key="7">
    <source>
        <dbReference type="Proteomes" id="UP000321362"/>
    </source>
</evidence>
<name>A0A5B8W4S8_9SPHI</name>
<dbReference type="Proteomes" id="UP000321362">
    <property type="component" value="Chromosome"/>
</dbReference>
<evidence type="ECO:0000259" key="5">
    <source>
        <dbReference type="Pfam" id="PF14905"/>
    </source>
</evidence>
<evidence type="ECO:0000313" key="6">
    <source>
        <dbReference type="EMBL" id="QEC77985.1"/>
    </source>
</evidence>
<dbReference type="InterPro" id="IPR008969">
    <property type="entry name" value="CarboxyPept-like_regulatory"/>
</dbReference>
<evidence type="ECO:0000256" key="1">
    <source>
        <dbReference type="ARBA" id="ARBA00004442"/>
    </source>
</evidence>
<keyword evidence="6" id="KW-0675">Receptor</keyword>
<reference evidence="6 7" key="1">
    <citation type="journal article" date="2013" name="J. Microbiol.">
        <title>Mucilaginibacter ginsenosidivorax sp. nov., with ginsenoside converting activity isolated from sediment.</title>
        <authorList>
            <person name="Kim J.K."/>
            <person name="Choi T.E."/>
            <person name="Liu Q.M."/>
            <person name="Park H.Y."/>
            <person name="Yi T.H."/>
            <person name="Yoon M.H."/>
            <person name="Kim S.C."/>
            <person name="Im W.T."/>
        </authorList>
    </citation>
    <scope>NUCLEOTIDE SEQUENCE [LARGE SCALE GENOMIC DNA]</scope>
    <source>
        <strain evidence="6 7">KHI28</strain>
    </source>
</reference>
<evidence type="ECO:0000256" key="2">
    <source>
        <dbReference type="ARBA" id="ARBA00023136"/>
    </source>
</evidence>
<keyword evidence="2" id="KW-0472">Membrane</keyword>
<dbReference type="SUPFAM" id="SSF49464">
    <property type="entry name" value="Carboxypeptidase regulatory domain-like"/>
    <property type="match status" value="1"/>
</dbReference>
<dbReference type="InterPro" id="IPR041700">
    <property type="entry name" value="OMP_b-brl_3"/>
</dbReference>
<sequence length="907" mass="101981">MYKILPLTVLLLFAGVLSRAQNKGTIKGKLIDSLDKKTVEFATIAVLDTRDTTSTLVAYTLSDKEGSFSLHNMPAGVPLKVLITFVAYQPYRKLFTLSKGEVLNLGAISMRPRQLKEVVIKGERMPIVIRKDTIEFDAEAFKTRPNAVVEDLLKKLPGLEVASDGTITVMGKNVTKILVDGREFFVNDPRIASKNLDADMIAKVQVYDDRENDPDHVVPAAQLNKIINLKFKKILKKSLFGKVYGGAGTQDHYQAGGLINLFRDTLQVSLLGVSNNLNSTGFDFNDLYTMGGVNRGGVAFSQGGFGFGRVPAGRQTTTSGGVNINTDYGKKLKVNLSYLYNHNSTAFNTVTNRQQFLADTIATTRSASDNLNTTGKHSLSASVRWKPDQATEVKYDPVINIAQNNSTTGYSSNSFSNFINPINKAVNSNNSSGNNFRFEHALSYNRQLKKQGASVNIEQNLQFNPSRGNGFDNQQLTSYITSFPSYTFMRQDINNNRDNDARIKASYRYPINQKLVIDVSAGLDYSNQLNKVSTYNYNPATGRYDSLLLVQSSDLTRNKWVQNLTPGISYHFPKNITITAHLSAMLQEVNNVFNRNSPDINQHITNLLPSAELSVDNFSAGYSQSVQLPNIGDMIPYTVVFSPLFSVTGNPDLKPTTRDNFNINFNKYNFQNGIIFYISASASFEKNSIFRERTLDAQLVETSTPINRNGRYNYGFSGRFSKRFAKRKDLQFNATSNLTISKNHDFYVLNHQDGYQDSYSINITERFSVNWKDIIEINPEYTVSNVHTVYSGVNFNNQNYIMHNANAHFNVYWPKRMNLEGSYTYLYNPLVPAGFQKNSHLLSLSLARGFLKKDRGEIKLSCYDIFNQNISTTRSVNENSITDVQSQIIKRYFMLTLQFKFNKSVTK</sequence>
<comment type="subcellular location">
    <subcellularLocation>
        <location evidence="1">Cell outer membrane</location>
    </subcellularLocation>
</comment>
<dbReference type="EMBL" id="CP042437">
    <property type="protein sequence ID" value="QEC77985.1"/>
    <property type="molecule type" value="Genomic_DNA"/>
</dbReference>
<evidence type="ECO:0000256" key="3">
    <source>
        <dbReference type="ARBA" id="ARBA00023237"/>
    </source>
</evidence>
<dbReference type="GO" id="GO:0009279">
    <property type="term" value="C:cell outer membrane"/>
    <property type="evidence" value="ECO:0007669"/>
    <property type="project" value="UniProtKB-SubCell"/>
</dbReference>
<feature type="chain" id="PRO_5022801812" evidence="4">
    <location>
        <begin position="21"/>
        <end position="907"/>
    </location>
</feature>
<protein>
    <submittedName>
        <fullName evidence="6">TonB-dependent receptor</fullName>
    </submittedName>
</protein>